<organism evidence="3 4">
    <name type="scientific">Rhizopogon vinicolor AM-OR11-026</name>
    <dbReference type="NCBI Taxonomy" id="1314800"/>
    <lineage>
        <taxon>Eukaryota</taxon>
        <taxon>Fungi</taxon>
        <taxon>Dikarya</taxon>
        <taxon>Basidiomycota</taxon>
        <taxon>Agaricomycotina</taxon>
        <taxon>Agaricomycetes</taxon>
        <taxon>Agaricomycetidae</taxon>
        <taxon>Boletales</taxon>
        <taxon>Suillineae</taxon>
        <taxon>Rhizopogonaceae</taxon>
        <taxon>Rhizopogon</taxon>
    </lineage>
</organism>
<keyword evidence="1" id="KW-0238">DNA-binding</keyword>
<dbReference type="EMBL" id="KV448783">
    <property type="protein sequence ID" value="OAX33356.1"/>
    <property type="molecule type" value="Genomic_DNA"/>
</dbReference>
<feature type="non-terminal residue" evidence="3">
    <location>
        <position position="1"/>
    </location>
</feature>
<dbReference type="InterPro" id="IPR006600">
    <property type="entry name" value="HTH_CenpB_DNA-bd_dom"/>
</dbReference>
<dbReference type="InParanoid" id="A0A1B7ML87"/>
<sequence>ICREVREEYRAETGKPVVVDHMTVLRRLAGKRSSAQYMAEEKAWLKSSEEAEKAVEYCLELGRRGFPLNHRRLKEHIEAIVQARLGDKFPSEGVGKNWTDRFAEKHLDRL</sequence>
<accession>A0A1B7ML87</accession>
<evidence type="ECO:0000313" key="4">
    <source>
        <dbReference type="Proteomes" id="UP000092154"/>
    </source>
</evidence>
<evidence type="ECO:0000259" key="2">
    <source>
        <dbReference type="Pfam" id="PF03221"/>
    </source>
</evidence>
<gene>
    <name evidence="3" type="ORF">K503DRAFT_653224</name>
</gene>
<dbReference type="GO" id="GO:0003677">
    <property type="term" value="F:DNA binding"/>
    <property type="evidence" value="ECO:0007669"/>
    <property type="project" value="UniProtKB-KW"/>
</dbReference>
<name>A0A1B7ML87_9AGAM</name>
<dbReference type="Proteomes" id="UP000092154">
    <property type="component" value="Unassembled WGS sequence"/>
</dbReference>
<proteinExistence type="predicted"/>
<dbReference type="AlphaFoldDB" id="A0A1B7ML87"/>
<dbReference type="Pfam" id="PF03221">
    <property type="entry name" value="HTH_Tnp_Tc5"/>
    <property type="match status" value="1"/>
</dbReference>
<evidence type="ECO:0000256" key="1">
    <source>
        <dbReference type="ARBA" id="ARBA00023125"/>
    </source>
</evidence>
<dbReference type="OrthoDB" id="2668963at2759"/>
<feature type="domain" description="HTH CENPB-type" evidence="2">
    <location>
        <begin position="52"/>
        <end position="106"/>
    </location>
</feature>
<evidence type="ECO:0000313" key="3">
    <source>
        <dbReference type="EMBL" id="OAX33356.1"/>
    </source>
</evidence>
<protein>
    <recommendedName>
        <fullName evidence="2">HTH CENPB-type domain-containing protein</fullName>
    </recommendedName>
</protein>
<reference evidence="3 4" key="1">
    <citation type="submission" date="2016-06" db="EMBL/GenBank/DDBJ databases">
        <title>Comparative genomics of the ectomycorrhizal sister species Rhizopogon vinicolor and Rhizopogon vesiculosus (Basidiomycota: Boletales) reveals a divergence of the mating type B locus.</title>
        <authorList>
            <consortium name="DOE Joint Genome Institute"/>
            <person name="Mujic A.B."/>
            <person name="Kuo A."/>
            <person name="Tritt A."/>
            <person name="Lipzen A."/>
            <person name="Chen C."/>
            <person name="Johnson J."/>
            <person name="Sharma A."/>
            <person name="Barry K."/>
            <person name="Grigoriev I.V."/>
            <person name="Spatafora J.W."/>
        </authorList>
    </citation>
    <scope>NUCLEOTIDE SEQUENCE [LARGE SCALE GENOMIC DNA]</scope>
    <source>
        <strain evidence="3 4">AM-OR11-026</strain>
    </source>
</reference>
<dbReference type="STRING" id="1314800.A0A1B7ML87"/>
<feature type="non-terminal residue" evidence="3">
    <location>
        <position position="110"/>
    </location>
</feature>
<keyword evidence="4" id="KW-1185">Reference proteome</keyword>